<dbReference type="RefSeq" id="WP_085215705.1">
    <property type="nucleotide sequence ID" value="NZ_FXAM01000001.1"/>
</dbReference>
<name>A0A1Y6D8W9_9GAMM</name>
<evidence type="ECO:0000313" key="3">
    <source>
        <dbReference type="Proteomes" id="UP000192923"/>
    </source>
</evidence>
<evidence type="ECO:0000313" key="2">
    <source>
        <dbReference type="EMBL" id="SMF96852.1"/>
    </source>
</evidence>
<dbReference type="Pfam" id="PF17863">
    <property type="entry name" value="AAA_lid_2"/>
    <property type="match status" value="1"/>
</dbReference>
<proteinExistence type="predicted"/>
<organism evidence="2 3">
    <name type="scientific">Methylomagnum ishizawai</name>
    <dbReference type="NCBI Taxonomy" id="1760988"/>
    <lineage>
        <taxon>Bacteria</taxon>
        <taxon>Pseudomonadati</taxon>
        <taxon>Pseudomonadota</taxon>
        <taxon>Gammaproteobacteria</taxon>
        <taxon>Methylococcales</taxon>
        <taxon>Methylococcaceae</taxon>
        <taxon>Methylomagnum</taxon>
    </lineage>
</organism>
<dbReference type="GO" id="GO:0016887">
    <property type="term" value="F:ATP hydrolysis activity"/>
    <property type="evidence" value="ECO:0007669"/>
    <property type="project" value="InterPro"/>
</dbReference>
<gene>
    <name evidence="2" type="ORF">SAMN02949497_4266</name>
</gene>
<dbReference type="Gene3D" id="1.10.8.80">
    <property type="entry name" value="Magnesium chelatase subunit I, C-Terminal domain"/>
    <property type="match status" value="1"/>
</dbReference>
<dbReference type="GO" id="GO:0005524">
    <property type="term" value="F:ATP binding"/>
    <property type="evidence" value="ECO:0007669"/>
    <property type="project" value="InterPro"/>
</dbReference>
<dbReference type="Pfam" id="PF07726">
    <property type="entry name" value="AAA_3"/>
    <property type="match status" value="1"/>
</dbReference>
<dbReference type="Gene3D" id="3.40.50.300">
    <property type="entry name" value="P-loop containing nucleotide triphosphate hydrolases"/>
    <property type="match status" value="1"/>
</dbReference>
<dbReference type="InterPro" id="IPR011703">
    <property type="entry name" value="ATPase_AAA-3"/>
</dbReference>
<dbReference type="OrthoDB" id="9808397at2"/>
<reference evidence="2 3" key="1">
    <citation type="submission" date="2016-12" db="EMBL/GenBank/DDBJ databases">
        <authorList>
            <person name="Song W.-J."/>
            <person name="Kurnit D.M."/>
        </authorList>
    </citation>
    <scope>NUCLEOTIDE SEQUENCE [LARGE SCALE GENOMIC DNA]</scope>
    <source>
        <strain evidence="2 3">175</strain>
    </source>
</reference>
<sequence length="350" mass="39677">MPAAEPNPNPSFDKDRLLAEWRDRALAFEREIHKAVVGLDHAVRQITVAVFARGHVMLEGDVGVGKTTLLRAVARGLGGVYERIEGTIDLMPNDLVYHTYIDEQGKPRVDPGPILKHGESLSVFFFNEVNRARPQVHSLLLRVMAERSVTAFNREQVFPYLQVFADRNRVEKEETFEMPSAARDRFMMELHIETPDDPDLRLALMFEPRFHDVDRLIENVRPGVLAHREIPDIARAIQNGIQASPTLQRYALDLWQATRKPQDYGVRLDGVQMDQLILAGASPRGMSMMMRAARVAAWLDGRDYLLPEDIQRVFVETTAHRVFLAPVYELRREAVIGELMAGILGRVAAP</sequence>
<dbReference type="SMART" id="SM00382">
    <property type="entry name" value="AAA"/>
    <property type="match status" value="1"/>
</dbReference>
<keyword evidence="3" id="KW-1185">Reference proteome</keyword>
<dbReference type="InterPro" id="IPR001270">
    <property type="entry name" value="ClpA/B"/>
</dbReference>
<dbReference type="InterPro" id="IPR003593">
    <property type="entry name" value="AAA+_ATPase"/>
</dbReference>
<feature type="domain" description="AAA+ ATPase" evidence="1">
    <location>
        <begin position="52"/>
        <end position="196"/>
    </location>
</feature>
<evidence type="ECO:0000259" key="1">
    <source>
        <dbReference type="SMART" id="SM00382"/>
    </source>
</evidence>
<accession>A0A1Y6D8W9</accession>
<dbReference type="STRING" id="1760988.SAMN02949497_4266"/>
<dbReference type="CDD" id="cd00009">
    <property type="entry name" value="AAA"/>
    <property type="match status" value="1"/>
</dbReference>
<dbReference type="InterPro" id="IPR027417">
    <property type="entry name" value="P-loop_NTPase"/>
</dbReference>
<protein>
    <submittedName>
        <fullName evidence="2">MoxR-like ATPase</fullName>
    </submittedName>
</protein>
<dbReference type="EMBL" id="FXAM01000001">
    <property type="protein sequence ID" value="SMF96852.1"/>
    <property type="molecule type" value="Genomic_DNA"/>
</dbReference>
<dbReference type="InterPro" id="IPR041628">
    <property type="entry name" value="ChlI/MoxR_AAA_lid"/>
</dbReference>
<dbReference type="AlphaFoldDB" id="A0A1Y6D8W9"/>
<dbReference type="PANTHER" id="PTHR42759">
    <property type="entry name" value="MOXR FAMILY PROTEIN"/>
    <property type="match status" value="1"/>
</dbReference>
<dbReference type="InterPro" id="IPR050764">
    <property type="entry name" value="CbbQ/NirQ/NorQ/GpvN"/>
</dbReference>
<dbReference type="Proteomes" id="UP000192923">
    <property type="component" value="Unassembled WGS sequence"/>
</dbReference>
<dbReference type="PANTHER" id="PTHR42759:SF6">
    <property type="entry name" value="REGULATORY PROTEIN-RELATED"/>
    <property type="match status" value="1"/>
</dbReference>
<dbReference type="SUPFAM" id="SSF52540">
    <property type="entry name" value="P-loop containing nucleoside triphosphate hydrolases"/>
    <property type="match status" value="1"/>
</dbReference>
<dbReference type="PRINTS" id="PR00300">
    <property type="entry name" value="CLPPROTEASEA"/>
</dbReference>
<dbReference type="PIRSF" id="PIRSF002849">
    <property type="entry name" value="AAA_ATPase_chaperone_MoxR_prd"/>
    <property type="match status" value="1"/>
</dbReference>